<reference evidence="2" key="1">
    <citation type="submission" date="2020-11" db="EMBL/GenBank/DDBJ databases">
        <title>Whole-genome analyses of Nonomuraea sp. K274.</title>
        <authorList>
            <person name="Veyisoglu A."/>
        </authorList>
    </citation>
    <scope>NUCLEOTIDE SEQUENCE</scope>
    <source>
        <strain evidence="2">K274</strain>
    </source>
</reference>
<name>A0A931A6M6_9ACTN</name>
<accession>A0A931A6M6</accession>
<comment type="caution">
    <text evidence="2">The sequence shown here is derived from an EMBL/GenBank/DDBJ whole genome shotgun (WGS) entry which is preliminary data.</text>
</comment>
<evidence type="ECO:0000256" key="1">
    <source>
        <dbReference type="SAM" id="Phobius"/>
    </source>
</evidence>
<evidence type="ECO:0000313" key="3">
    <source>
        <dbReference type="Proteomes" id="UP000605361"/>
    </source>
</evidence>
<keyword evidence="1" id="KW-1133">Transmembrane helix</keyword>
<proteinExistence type="predicted"/>
<feature type="transmembrane region" description="Helical" evidence="1">
    <location>
        <begin position="12"/>
        <end position="32"/>
    </location>
</feature>
<dbReference type="AlphaFoldDB" id="A0A931A6M6"/>
<keyword evidence="3" id="KW-1185">Reference proteome</keyword>
<sequence>MKDLMKESTRGVLLVTARTLVAAVCVVVVVVARTTVGWGSLAIMLCALAGLLAVLAAYNRRFR</sequence>
<feature type="transmembrane region" description="Helical" evidence="1">
    <location>
        <begin position="38"/>
        <end position="58"/>
    </location>
</feature>
<keyword evidence="1" id="KW-0812">Transmembrane</keyword>
<dbReference type="RefSeq" id="WP_195896296.1">
    <property type="nucleotide sequence ID" value="NZ_JADOGI010000043.1"/>
</dbReference>
<dbReference type="InterPro" id="IPR054198">
    <property type="entry name" value="DUF6903"/>
</dbReference>
<dbReference type="Proteomes" id="UP000605361">
    <property type="component" value="Unassembled WGS sequence"/>
</dbReference>
<protein>
    <submittedName>
        <fullName evidence="2">Uncharacterized protein</fullName>
    </submittedName>
</protein>
<dbReference type="Pfam" id="PF21844">
    <property type="entry name" value="DUF6903"/>
    <property type="match status" value="1"/>
</dbReference>
<keyword evidence="1" id="KW-0472">Membrane</keyword>
<gene>
    <name evidence="2" type="ORF">ITP53_16640</name>
</gene>
<evidence type="ECO:0000313" key="2">
    <source>
        <dbReference type="EMBL" id="MBF8187331.1"/>
    </source>
</evidence>
<dbReference type="EMBL" id="JADOGI010000043">
    <property type="protein sequence ID" value="MBF8187331.1"/>
    <property type="molecule type" value="Genomic_DNA"/>
</dbReference>
<organism evidence="2 3">
    <name type="scientific">Nonomuraea cypriaca</name>
    <dbReference type="NCBI Taxonomy" id="1187855"/>
    <lineage>
        <taxon>Bacteria</taxon>
        <taxon>Bacillati</taxon>
        <taxon>Actinomycetota</taxon>
        <taxon>Actinomycetes</taxon>
        <taxon>Streptosporangiales</taxon>
        <taxon>Streptosporangiaceae</taxon>
        <taxon>Nonomuraea</taxon>
    </lineage>
</organism>